<keyword evidence="5" id="KW-0408">Iron</keyword>
<evidence type="ECO:0000259" key="9">
    <source>
        <dbReference type="Pfam" id="PF04324"/>
    </source>
</evidence>
<evidence type="ECO:0000256" key="1">
    <source>
        <dbReference type="ARBA" id="ARBA00022448"/>
    </source>
</evidence>
<evidence type="ECO:0000313" key="11">
    <source>
        <dbReference type="Proteomes" id="UP000768462"/>
    </source>
</evidence>
<evidence type="ECO:0000256" key="3">
    <source>
        <dbReference type="ARBA" id="ARBA00022723"/>
    </source>
</evidence>
<dbReference type="InterPro" id="IPR041854">
    <property type="entry name" value="BFD-like_2Fe2S-bd_dom_sf"/>
</dbReference>
<name>A0A927W8L3_9CLOT</name>
<dbReference type="Gene3D" id="1.10.10.1100">
    <property type="entry name" value="BFD-like [2Fe-2S]-binding domain"/>
    <property type="match status" value="1"/>
</dbReference>
<dbReference type="InterPro" id="IPR007419">
    <property type="entry name" value="BFD-like_2Fe2S-bd_dom"/>
</dbReference>
<dbReference type="GO" id="GO:0051537">
    <property type="term" value="F:2 iron, 2 sulfur cluster binding"/>
    <property type="evidence" value="ECO:0007669"/>
    <property type="project" value="UniProtKB-KW"/>
</dbReference>
<comment type="caution">
    <text evidence="10">The sequence shown here is derived from an EMBL/GenBank/DDBJ whole genome shotgun (WGS) entry which is preliminary data.</text>
</comment>
<dbReference type="Pfam" id="PF04324">
    <property type="entry name" value="Fer2_BFD"/>
    <property type="match status" value="1"/>
</dbReference>
<comment type="similarity">
    <text evidence="8">Belongs to the Bfd family.</text>
</comment>
<keyword evidence="3" id="KW-0479">Metal-binding</keyword>
<gene>
    <name evidence="10" type="ORF">E7215_08575</name>
</gene>
<keyword evidence="1" id="KW-0813">Transport</keyword>
<accession>A0A927W8L3</accession>
<dbReference type="PANTHER" id="PTHR37424">
    <property type="entry name" value="BACTERIOFERRITIN-ASSOCIATED FERREDOXIN"/>
    <property type="match status" value="1"/>
</dbReference>
<evidence type="ECO:0000256" key="6">
    <source>
        <dbReference type="ARBA" id="ARBA00023014"/>
    </source>
</evidence>
<evidence type="ECO:0000256" key="5">
    <source>
        <dbReference type="ARBA" id="ARBA00023004"/>
    </source>
</evidence>
<feature type="domain" description="BFD-like [2Fe-2S]-binding" evidence="9">
    <location>
        <begin position="6"/>
        <end position="55"/>
    </location>
</feature>
<keyword evidence="2" id="KW-0001">2Fe-2S</keyword>
<evidence type="ECO:0000256" key="4">
    <source>
        <dbReference type="ARBA" id="ARBA00022982"/>
    </source>
</evidence>
<evidence type="ECO:0000313" key="10">
    <source>
        <dbReference type="EMBL" id="MBE6060211.1"/>
    </source>
</evidence>
<keyword evidence="4" id="KW-0249">Electron transport</keyword>
<organism evidence="10 11">
    <name type="scientific">Clostridium sulfidigenes</name>
    <dbReference type="NCBI Taxonomy" id="318464"/>
    <lineage>
        <taxon>Bacteria</taxon>
        <taxon>Bacillati</taxon>
        <taxon>Bacillota</taxon>
        <taxon>Clostridia</taxon>
        <taxon>Eubacteriales</taxon>
        <taxon>Clostridiaceae</taxon>
        <taxon>Clostridium</taxon>
    </lineage>
</organism>
<evidence type="ECO:0000256" key="2">
    <source>
        <dbReference type="ARBA" id="ARBA00022714"/>
    </source>
</evidence>
<dbReference type="PANTHER" id="PTHR37424:SF1">
    <property type="entry name" value="BACTERIOFERRITIN-ASSOCIATED FERREDOXIN"/>
    <property type="match status" value="1"/>
</dbReference>
<proteinExistence type="inferred from homology"/>
<evidence type="ECO:0000256" key="7">
    <source>
        <dbReference type="ARBA" id="ARBA00039386"/>
    </source>
</evidence>
<keyword evidence="6" id="KW-0411">Iron-sulfur</keyword>
<dbReference type="AlphaFoldDB" id="A0A927W8L3"/>
<reference evidence="10" key="1">
    <citation type="submission" date="2019-04" db="EMBL/GenBank/DDBJ databases">
        <title>Evolution of Biomass-Degrading Anaerobic Consortia Revealed by Metagenomics.</title>
        <authorList>
            <person name="Peng X."/>
        </authorList>
    </citation>
    <scope>NUCLEOTIDE SEQUENCE</scope>
    <source>
        <strain evidence="10">SIG254</strain>
    </source>
</reference>
<evidence type="ECO:0000256" key="8">
    <source>
        <dbReference type="ARBA" id="ARBA00046332"/>
    </source>
</evidence>
<protein>
    <recommendedName>
        <fullName evidence="7">Bacterioferritin-associated ferredoxin</fullName>
    </recommendedName>
</protein>
<dbReference type="EMBL" id="SVCM01000094">
    <property type="protein sequence ID" value="MBE6060211.1"/>
    <property type="molecule type" value="Genomic_DNA"/>
</dbReference>
<sequence length="58" mass="6267">MSENRIVCTCQDVDYNTIKKAIEDGAKTVDDIMEATGAGTVCGGCISEIEEILQEVKK</sequence>
<dbReference type="Proteomes" id="UP000768462">
    <property type="component" value="Unassembled WGS sequence"/>
</dbReference>
<dbReference type="GO" id="GO:0046872">
    <property type="term" value="F:metal ion binding"/>
    <property type="evidence" value="ECO:0007669"/>
    <property type="project" value="UniProtKB-KW"/>
</dbReference>
<dbReference type="InterPro" id="IPR052371">
    <property type="entry name" value="BFD-associated_ferredoxin"/>
</dbReference>